<organism evidence="7 8">
    <name type="scientific">Clavelina lepadiformis</name>
    <name type="common">Light-bulb sea squirt</name>
    <name type="synonym">Ascidia lepadiformis</name>
    <dbReference type="NCBI Taxonomy" id="159417"/>
    <lineage>
        <taxon>Eukaryota</taxon>
        <taxon>Metazoa</taxon>
        <taxon>Chordata</taxon>
        <taxon>Tunicata</taxon>
        <taxon>Ascidiacea</taxon>
        <taxon>Aplousobranchia</taxon>
        <taxon>Clavelinidae</taxon>
        <taxon>Clavelina</taxon>
    </lineage>
</organism>
<name>A0ABP0FYV6_CLALP</name>
<evidence type="ECO:0000313" key="7">
    <source>
        <dbReference type="EMBL" id="CAK8683609.1"/>
    </source>
</evidence>
<keyword evidence="8" id="KW-1185">Reference proteome</keyword>
<comment type="subcellular location">
    <subcellularLocation>
        <location evidence="1">Cytoplasm</location>
        <location evidence="1">Cytoskeleton</location>
    </subcellularLocation>
</comment>
<comment type="similarity">
    <text evidence="2">Belongs to the CKAP2 family.</text>
</comment>
<reference evidence="7 8" key="1">
    <citation type="submission" date="2024-02" db="EMBL/GenBank/DDBJ databases">
        <authorList>
            <person name="Daric V."/>
            <person name="Darras S."/>
        </authorList>
    </citation>
    <scope>NUCLEOTIDE SEQUENCE [LARGE SCALE GENOMIC DNA]</scope>
</reference>
<protein>
    <recommendedName>
        <fullName evidence="6">Cytoskeleton-associated protein 2 C-terminal domain-containing protein</fullName>
    </recommendedName>
</protein>
<evidence type="ECO:0000256" key="3">
    <source>
        <dbReference type="ARBA" id="ARBA00022490"/>
    </source>
</evidence>
<keyword evidence="5" id="KW-0206">Cytoskeleton</keyword>
<evidence type="ECO:0000313" key="8">
    <source>
        <dbReference type="Proteomes" id="UP001642483"/>
    </source>
</evidence>
<dbReference type="InterPro" id="IPR029197">
    <property type="entry name" value="CKAP2_C"/>
</dbReference>
<dbReference type="InterPro" id="IPR026165">
    <property type="entry name" value="CKAP2_fam"/>
</dbReference>
<proteinExistence type="inferred from homology"/>
<dbReference type="PANTHER" id="PTHR16076:SF8">
    <property type="entry name" value="CYTOSKELETON-ASSOCIATED PROTEIN 2"/>
    <property type="match status" value="1"/>
</dbReference>
<evidence type="ECO:0000259" key="6">
    <source>
        <dbReference type="Pfam" id="PF15297"/>
    </source>
</evidence>
<accession>A0ABP0FYV6</accession>
<sequence length="470" mass="52967">MDAARLEKLNAYLISKGRPPKQLHQNFVKLNAKNVKQTPLSHEMVNLPQTKTVLKKDLKCVKARINKQTSLCLAKENRPSARSHIKSSCRSIKPSLNKNHDVPKKRITSNLLLKKDMDKKHTPLLKRRSKLNSKSIAQTATSIVAKKLLRRSINTSLCSSAKKAKIQSVLLAQENELIKTPKVVNKSCYTTQSAKLCKKTEKSSLFRSTTPGPKPKKRATLFEKGERLEQLRSWMISKGKDPNKLFGFKPVKTMVTPVNSPARNSPARNNINQSQWPTLRDEDYHDELSVLVKQTMKEAQDCLERGCAVDEVYAELMEFQEKVPIADRHASFWITLALVSDKLDKKSEEVLELYEKAIKKNAEPTQDIKEALRTYISSRIEKKPNCKGNEVQGNIHVGNEQIVIPESIQNECYLPVAQSKPEALPSSCNIIDTKEVFKSALPLSPMVVASPSSSVVKLRMIPKSSPIFKK</sequence>
<gene>
    <name evidence="7" type="ORF">CVLEPA_LOCUS14662</name>
</gene>
<comment type="caution">
    <text evidence="7">The sequence shown here is derived from an EMBL/GenBank/DDBJ whole genome shotgun (WGS) entry which is preliminary data.</text>
</comment>
<evidence type="ECO:0000256" key="4">
    <source>
        <dbReference type="ARBA" id="ARBA00022553"/>
    </source>
</evidence>
<keyword evidence="4" id="KW-0597">Phosphoprotein</keyword>
<keyword evidence="3" id="KW-0963">Cytoplasm</keyword>
<evidence type="ECO:0000256" key="2">
    <source>
        <dbReference type="ARBA" id="ARBA00009468"/>
    </source>
</evidence>
<evidence type="ECO:0000256" key="5">
    <source>
        <dbReference type="ARBA" id="ARBA00023212"/>
    </source>
</evidence>
<dbReference type="Proteomes" id="UP001642483">
    <property type="component" value="Unassembled WGS sequence"/>
</dbReference>
<feature type="domain" description="Cytoskeleton-associated protein 2 C-terminal" evidence="6">
    <location>
        <begin position="193"/>
        <end position="391"/>
    </location>
</feature>
<dbReference type="EMBL" id="CAWYQH010000097">
    <property type="protein sequence ID" value="CAK8683609.1"/>
    <property type="molecule type" value="Genomic_DNA"/>
</dbReference>
<dbReference type="Pfam" id="PF15297">
    <property type="entry name" value="CKAP2_C"/>
    <property type="match status" value="1"/>
</dbReference>
<dbReference type="PANTHER" id="PTHR16076">
    <property type="entry name" value="CYTOSKELETON ASSOCIATED PROTEIN 2-RELATED"/>
    <property type="match status" value="1"/>
</dbReference>
<evidence type="ECO:0000256" key="1">
    <source>
        <dbReference type="ARBA" id="ARBA00004245"/>
    </source>
</evidence>